<dbReference type="GO" id="GO:0005739">
    <property type="term" value="C:mitochondrion"/>
    <property type="evidence" value="ECO:0007669"/>
    <property type="project" value="TreeGrafter"/>
</dbReference>
<dbReference type="GO" id="GO:0005829">
    <property type="term" value="C:cytosol"/>
    <property type="evidence" value="ECO:0007669"/>
    <property type="project" value="TreeGrafter"/>
</dbReference>
<dbReference type="InterPro" id="IPR036565">
    <property type="entry name" value="Mur-like_cat_sf"/>
</dbReference>
<accession>A0A9Q8PLU1</accession>
<keyword evidence="5" id="KW-0067">ATP-binding</keyword>
<sequence>MIELGLQRISRLLSKAPLPWKAVHVAGTNGKGSVCTYVSDMLNTYNRSKWRQRSGHAMLRHGRFTSPHLINRWDCISLSNEDEMKTVPKALFHDVEESVQSINKQHHIEASEFELLTATAFTIFTRSSLDLAVVETGMGGRLDATNILGQISTDHVNREGIDMATFRPRPLVTAITKIGLDHQAFLGDTIEAIAREKAGIMKPGVPVLYDRTNQPSVRQVLKESAQAMGFSRAMLDAYDPPGNDAPLQNLGPGQEPMHVATNGQLAFEATMYALISLGRISPSANPTPEDQAAHTELMQDLSKAYRQTRVPGRLERINIEVSSGSSKEILLDGAHNAQSAGVLGQYVDAQRKAAQPVTWLLAASDTKDVKEMLQQLLQPGDKVCAVEFGPVDGMPWVKPMAVAQITAAAKQVVPELQHAQECGTDVRGALQSAIAAAGDDGLVVAAGSLYLVGDIHRLQAGDHD</sequence>
<keyword evidence="2" id="KW-0436">Ligase</keyword>
<dbReference type="GO" id="GO:0005524">
    <property type="term" value="F:ATP binding"/>
    <property type="evidence" value="ECO:0007669"/>
    <property type="project" value="UniProtKB-KW"/>
</dbReference>
<comment type="similarity">
    <text evidence="1">Belongs to the folylpolyglutamate synthase family.</text>
</comment>
<organism evidence="7 8">
    <name type="scientific">Passalora fulva</name>
    <name type="common">Tomato leaf mold</name>
    <name type="synonym">Cladosporium fulvum</name>
    <dbReference type="NCBI Taxonomy" id="5499"/>
    <lineage>
        <taxon>Eukaryota</taxon>
        <taxon>Fungi</taxon>
        <taxon>Dikarya</taxon>
        <taxon>Ascomycota</taxon>
        <taxon>Pezizomycotina</taxon>
        <taxon>Dothideomycetes</taxon>
        <taxon>Dothideomycetidae</taxon>
        <taxon>Mycosphaerellales</taxon>
        <taxon>Mycosphaerellaceae</taxon>
        <taxon>Fulvia</taxon>
    </lineage>
</organism>
<protein>
    <submittedName>
        <fullName evidence="7">Dihydrofolate synthetase</fullName>
    </submittedName>
</protein>
<dbReference type="GO" id="GO:0046872">
    <property type="term" value="F:metal ion binding"/>
    <property type="evidence" value="ECO:0007669"/>
    <property type="project" value="UniProtKB-KW"/>
</dbReference>
<dbReference type="EMBL" id="CP090174">
    <property type="protein sequence ID" value="UJO24754.1"/>
    <property type="molecule type" value="Genomic_DNA"/>
</dbReference>
<dbReference type="PANTHER" id="PTHR11136:SF0">
    <property type="entry name" value="DIHYDROFOLATE SYNTHETASE-RELATED"/>
    <property type="match status" value="1"/>
</dbReference>
<dbReference type="GO" id="GO:0004326">
    <property type="term" value="F:tetrahydrofolylpolyglutamate synthase activity"/>
    <property type="evidence" value="ECO:0007669"/>
    <property type="project" value="InterPro"/>
</dbReference>
<dbReference type="RefSeq" id="XP_047769120.1">
    <property type="nucleotide sequence ID" value="XM_047913194.1"/>
</dbReference>
<proteinExistence type="inferred from homology"/>
<dbReference type="Proteomes" id="UP000756132">
    <property type="component" value="Chromosome 12"/>
</dbReference>
<name>A0A9Q8PLU1_PASFU</name>
<dbReference type="InterPro" id="IPR018109">
    <property type="entry name" value="Folylpolyglutamate_synth_CS"/>
</dbReference>
<dbReference type="OMA" id="NENYLVY"/>
<keyword evidence="6" id="KW-0460">Magnesium</keyword>
<dbReference type="Gene3D" id="3.90.190.20">
    <property type="entry name" value="Mur ligase, C-terminal domain"/>
    <property type="match status" value="1"/>
</dbReference>
<dbReference type="Gene3D" id="3.40.1190.10">
    <property type="entry name" value="Mur-like, catalytic domain"/>
    <property type="match status" value="1"/>
</dbReference>
<dbReference type="AlphaFoldDB" id="A0A9Q8PLU1"/>
<evidence type="ECO:0000313" key="8">
    <source>
        <dbReference type="Proteomes" id="UP000756132"/>
    </source>
</evidence>
<dbReference type="PROSITE" id="PS01012">
    <property type="entry name" value="FOLYLPOLYGLU_SYNT_2"/>
    <property type="match status" value="1"/>
</dbReference>
<keyword evidence="3" id="KW-0479">Metal-binding</keyword>
<dbReference type="GO" id="GO:0008841">
    <property type="term" value="F:dihydrofolate synthase activity"/>
    <property type="evidence" value="ECO:0007669"/>
    <property type="project" value="TreeGrafter"/>
</dbReference>
<evidence type="ECO:0000313" key="7">
    <source>
        <dbReference type="EMBL" id="UJO24754.1"/>
    </source>
</evidence>
<evidence type="ECO:0000256" key="5">
    <source>
        <dbReference type="ARBA" id="ARBA00022840"/>
    </source>
</evidence>
<dbReference type="InterPro" id="IPR001645">
    <property type="entry name" value="Folylpolyglutamate_synth"/>
</dbReference>
<evidence type="ECO:0000256" key="3">
    <source>
        <dbReference type="ARBA" id="ARBA00022723"/>
    </source>
</evidence>
<gene>
    <name evidence="7" type="ORF">CLAFUR5_14046</name>
</gene>
<dbReference type="OrthoDB" id="5212574at2759"/>
<evidence type="ECO:0000256" key="1">
    <source>
        <dbReference type="ARBA" id="ARBA00008276"/>
    </source>
</evidence>
<reference evidence="7" key="1">
    <citation type="submission" date="2021-12" db="EMBL/GenBank/DDBJ databases">
        <authorList>
            <person name="Zaccaron A."/>
            <person name="Stergiopoulos I."/>
        </authorList>
    </citation>
    <scope>NUCLEOTIDE SEQUENCE</scope>
    <source>
        <strain evidence="7">Race5_Kim</strain>
    </source>
</reference>
<keyword evidence="4" id="KW-0547">Nucleotide-binding</keyword>
<evidence type="ECO:0000256" key="2">
    <source>
        <dbReference type="ARBA" id="ARBA00022598"/>
    </source>
</evidence>
<reference evidence="7" key="2">
    <citation type="journal article" date="2022" name="Microb. Genom.">
        <title>A chromosome-scale genome assembly of the tomato pathogen Cladosporium fulvum reveals a compartmentalized genome architecture and the presence of a dispensable chromosome.</title>
        <authorList>
            <person name="Zaccaron A.Z."/>
            <person name="Chen L.H."/>
            <person name="Samaras A."/>
            <person name="Stergiopoulos I."/>
        </authorList>
    </citation>
    <scope>NUCLEOTIDE SEQUENCE</scope>
    <source>
        <strain evidence="7">Race5_Kim</strain>
    </source>
</reference>
<dbReference type="SUPFAM" id="SSF53623">
    <property type="entry name" value="MurD-like peptide ligases, catalytic domain"/>
    <property type="match status" value="1"/>
</dbReference>
<keyword evidence="8" id="KW-1185">Reference proteome</keyword>
<dbReference type="InterPro" id="IPR036615">
    <property type="entry name" value="Mur_ligase_C_dom_sf"/>
</dbReference>
<dbReference type="KEGG" id="ffu:CLAFUR5_14046"/>
<evidence type="ECO:0000256" key="4">
    <source>
        <dbReference type="ARBA" id="ARBA00022741"/>
    </source>
</evidence>
<dbReference type="SUPFAM" id="SSF53244">
    <property type="entry name" value="MurD-like peptide ligases, peptide-binding domain"/>
    <property type="match status" value="1"/>
</dbReference>
<dbReference type="PANTHER" id="PTHR11136">
    <property type="entry name" value="FOLYLPOLYGLUTAMATE SYNTHASE-RELATED"/>
    <property type="match status" value="1"/>
</dbReference>
<dbReference type="GeneID" id="71993924"/>
<evidence type="ECO:0000256" key="6">
    <source>
        <dbReference type="ARBA" id="ARBA00022842"/>
    </source>
</evidence>